<accession>A0A8S0ZGB8</accession>
<gene>
    <name evidence="1" type="ORF">APLA_LOCUS5403</name>
</gene>
<evidence type="ECO:0000313" key="2">
    <source>
        <dbReference type="Proteomes" id="UP000494256"/>
    </source>
</evidence>
<protein>
    <submittedName>
        <fullName evidence="1">Uncharacterized protein</fullName>
    </submittedName>
</protein>
<dbReference type="AlphaFoldDB" id="A0A8S0ZGB8"/>
<dbReference type="OrthoDB" id="436852at2759"/>
<sequence length="225" mass="26655">MLKHFSNRDLAIVAICLDEEDRLNAKSSMKSSGKRKYWVHDAWKTRDKEGEFATLLPHLLDDETKFYHYFRMPMDTFNRLELKLQERLAMQDTYFRKTITPRHRLATFLRFLATGDSFKTISFTYRMGRSTVGSIVHRTSRVVIEVLLNEVMPAPTEDRINEDYKVPEVSDNTDTIPVEKSRLQDFPRRRGGENREAFNVREQFKQFFNSEEGSVEWQERRAFIG</sequence>
<organism evidence="1 2">
    <name type="scientific">Arctia plantaginis</name>
    <name type="common">Wood tiger moth</name>
    <name type="synonym">Phalaena plantaginis</name>
    <dbReference type="NCBI Taxonomy" id="874455"/>
    <lineage>
        <taxon>Eukaryota</taxon>
        <taxon>Metazoa</taxon>
        <taxon>Ecdysozoa</taxon>
        <taxon>Arthropoda</taxon>
        <taxon>Hexapoda</taxon>
        <taxon>Insecta</taxon>
        <taxon>Pterygota</taxon>
        <taxon>Neoptera</taxon>
        <taxon>Endopterygota</taxon>
        <taxon>Lepidoptera</taxon>
        <taxon>Glossata</taxon>
        <taxon>Ditrysia</taxon>
        <taxon>Noctuoidea</taxon>
        <taxon>Erebidae</taxon>
        <taxon>Arctiinae</taxon>
        <taxon>Arctia</taxon>
    </lineage>
</organism>
<reference evidence="1 2" key="1">
    <citation type="submission" date="2020-04" db="EMBL/GenBank/DDBJ databases">
        <authorList>
            <person name="Wallbank WR R."/>
            <person name="Pardo Diaz C."/>
            <person name="Kozak K."/>
            <person name="Martin S."/>
            <person name="Jiggins C."/>
            <person name="Moest M."/>
            <person name="Warren A I."/>
            <person name="Byers J.R.P. K."/>
            <person name="Montejo-Kovacevich G."/>
            <person name="Yen C E."/>
        </authorList>
    </citation>
    <scope>NUCLEOTIDE SEQUENCE [LARGE SCALE GENOMIC DNA]</scope>
</reference>
<name>A0A8S0ZGB8_ARCPL</name>
<proteinExistence type="predicted"/>
<evidence type="ECO:0000313" key="1">
    <source>
        <dbReference type="EMBL" id="CAB3231911.1"/>
    </source>
</evidence>
<comment type="caution">
    <text evidence="1">The sequence shown here is derived from an EMBL/GenBank/DDBJ whole genome shotgun (WGS) entry which is preliminary data.</text>
</comment>
<dbReference type="EMBL" id="CADEBD010000289">
    <property type="protein sequence ID" value="CAB3231911.1"/>
    <property type="molecule type" value="Genomic_DNA"/>
</dbReference>
<dbReference type="Proteomes" id="UP000494256">
    <property type="component" value="Unassembled WGS sequence"/>
</dbReference>